<protein>
    <submittedName>
        <fullName evidence="2">Uncharacterized protein</fullName>
    </submittedName>
</protein>
<dbReference type="EMBL" id="LJYF01000054">
    <property type="protein sequence ID" value="KRP85085.1"/>
    <property type="molecule type" value="Genomic_DNA"/>
</dbReference>
<reference evidence="2 3" key="1">
    <citation type="submission" date="2015-09" db="EMBL/GenBank/DDBJ databases">
        <title>Draft Genome Sequence of the Strain BR 3267 (Bradyrhizobium yuanmingense) recommended as inoculant for cowpea in Brazil.</title>
        <authorList>
            <person name="Simoes-Araujo J.L."/>
            <person name="Zilli J.E."/>
        </authorList>
    </citation>
    <scope>NUCLEOTIDE SEQUENCE [LARGE SCALE GENOMIC DNA]</scope>
    <source>
        <strain evidence="2 3">BR3267</strain>
    </source>
</reference>
<comment type="caution">
    <text evidence="2">The sequence shown here is derived from an EMBL/GenBank/DDBJ whole genome shotgun (WGS) entry which is preliminary data.</text>
</comment>
<dbReference type="Proteomes" id="UP000051380">
    <property type="component" value="Unassembled WGS sequence"/>
</dbReference>
<accession>A0A0R3BM42</accession>
<evidence type="ECO:0000313" key="2">
    <source>
        <dbReference type="EMBL" id="KRP85085.1"/>
    </source>
</evidence>
<gene>
    <name evidence="2" type="ORF">AOQ72_05005</name>
</gene>
<evidence type="ECO:0000313" key="3">
    <source>
        <dbReference type="Proteomes" id="UP000051380"/>
    </source>
</evidence>
<dbReference type="AlphaFoldDB" id="A0A0R3BM42"/>
<feature type="region of interest" description="Disordered" evidence="1">
    <location>
        <begin position="199"/>
        <end position="219"/>
    </location>
</feature>
<proteinExistence type="predicted"/>
<name>A0A0R3BM42_9BRAD</name>
<dbReference type="RefSeq" id="WP_210180276.1">
    <property type="nucleotide sequence ID" value="NZ_LJYF01000054.1"/>
</dbReference>
<organism evidence="2 3">
    <name type="scientific">Bradyrhizobium yuanmingense</name>
    <dbReference type="NCBI Taxonomy" id="108015"/>
    <lineage>
        <taxon>Bacteria</taxon>
        <taxon>Pseudomonadati</taxon>
        <taxon>Pseudomonadota</taxon>
        <taxon>Alphaproteobacteria</taxon>
        <taxon>Hyphomicrobiales</taxon>
        <taxon>Nitrobacteraceae</taxon>
        <taxon>Bradyrhizobium</taxon>
    </lineage>
</organism>
<feature type="region of interest" description="Disordered" evidence="1">
    <location>
        <begin position="1"/>
        <end position="23"/>
    </location>
</feature>
<evidence type="ECO:0000256" key="1">
    <source>
        <dbReference type="SAM" id="MobiDB-lite"/>
    </source>
</evidence>
<sequence length="219" mass="23969">MQVPDQTHGYALTSGVDNSRDTQSNADVSTYIARIQAARGKSARATLKMAALIAEAREALDHASFRKLGKAVGLSAATLSKFVTIHSSRDRLVGRESALPPEWTVMYQVARMPDAHFETLAASGKLGPDLTEKEVKKFMVQREAAGTLAGSASERMDYISVKVIFPGLTSLEREDSIRKRIFASLEDDQDISIRVSQRKRLPGSKDQLRKAIPTVHSGD</sequence>